<feature type="transmembrane region" description="Helical" evidence="5">
    <location>
        <begin position="12"/>
        <end position="34"/>
    </location>
</feature>
<dbReference type="RefSeq" id="YP_009684878.1">
    <property type="nucleotide sequence ID" value="NC_044414.1"/>
</dbReference>
<evidence type="ECO:0000256" key="1">
    <source>
        <dbReference type="ARBA" id="ARBA00004141"/>
    </source>
</evidence>
<feature type="transmembrane region" description="Helical" evidence="5">
    <location>
        <begin position="220"/>
        <end position="241"/>
    </location>
</feature>
<feature type="transmembrane region" description="Helical" evidence="5">
    <location>
        <begin position="62"/>
        <end position="80"/>
    </location>
</feature>
<feature type="transmembrane region" description="Helical" evidence="5">
    <location>
        <begin position="197"/>
        <end position="214"/>
    </location>
</feature>
<organism evidence="6">
    <name type="scientific">Gloiopeltis furcata</name>
    <dbReference type="NCBI Taxonomy" id="42017"/>
    <lineage>
        <taxon>Eukaryota</taxon>
        <taxon>Rhodophyta</taxon>
        <taxon>Florideophyceae</taxon>
        <taxon>Rhodymeniophycidae</taxon>
        <taxon>Gigartinales</taxon>
        <taxon>Endocladiaceae</taxon>
        <taxon>Gloiopeltis</taxon>
    </lineage>
</organism>
<evidence type="ECO:0000256" key="3">
    <source>
        <dbReference type="ARBA" id="ARBA00022989"/>
    </source>
</evidence>
<dbReference type="EMBL" id="LC484362">
    <property type="protein sequence ID" value="BBK20791.1"/>
    <property type="molecule type" value="Genomic_DNA"/>
</dbReference>
<name>A0A5A4ST20_9FLOR</name>
<accession>A0A5A4ST20</accession>
<dbReference type="PROSITE" id="PS51257">
    <property type="entry name" value="PROKAR_LIPOPROTEIN"/>
    <property type="match status" value="1"/>
</dbReference>
<keyword evidence="3 5" id="KW-1133">Transmembrane helix</keyword>
<evidence type="ECO:0000256" key="5">
    <source>
        <dbReference type="SAM" id="Phobius"/>
    </source>
</evidence>
<dbReference type="GeneID" id="41658071"/>
<feature type="transmembrane region" description="Helical" evidence="5">
    <location>
        <begin position="151"/>
        <end position="177"/>
    </location>
</feature>
<proteinExistence type="predicted"/>
<evidence type="ECO:0000256" key="4">
    <source>
        <dbReference type="ARBA" id="ARBA00023136"/>
    </source>
</evidence>
<reference evidence="6" key="1">
    <citation type="journal article" date="2019" name="Mitochondrial DNA Part B Resour">
        <title>Complete sequence of mitochondrial DNA of Gloiopeltis furcata (Postels and Ruprecht) J. Agardh.</title>
        <authorList>
            <person name="Watanabe K."/>
            <person name="Kishimoto T."/>
            <person name="Kumagai Y."/>
            <person name="Shimizu T."/>
            <person name="Uji T."/>
            <person name="Yasui H."/>
            <person name="Kishimura H."/>
        </authorList>
    </citation>
    <scope>NUCLEOTIDE SEQUENCE</scope>
</reference>
<geneLocation type="mitochondrion" evidence="6"/>
<dbReference type="GO" id="GO:0016020">
    <property type="term" value="C:membrane"/>
    <property type="evidence" value="ECO:0007669"/>
    <property type="project" value="UniProtKB-SubCell"/>
</dbReference>
<sequence>MSQVYVREMYYRCFYVFVSFSFSACVSFWCMHPFPPLETYPLLKSFSGRFIATQVTELIDTSWVLILTAAFDVTFPMFFYQMIQFSRNGWYNYQFYFAQKLFVLLLLSHWLFFLFCYVYLFPGVLAFFSQWEVSRIGSILNVDVEFKIMSYINWVLVVWSCLSFLLGLFGTFILHILFFFCNEQNIYKTFKLSKKQIFFITPCSIRFFLTSFRFTDFVFYWMLFLFCMNYFSSSPVIDLVICKTI</sequence>
<protein>
    <submittedName>
        <fullName evidence="6">Sec-independent protein translocase component TatC</fullName>
    </submittedName>
</protein>
<keyword evidence="6" id="KW-0496">Mitochondrion</keyword>
<evidence type="ECO:0000313" key="6">
    <source>
        <dbReference type="EMBL" id="BBK20791.1"/>
    </source>
</evidence>
<evidence type="ECO:0000256" key="2">
    <source>
        <dbReference type="ARBA" id="ARBA00022692"/>
    </source>
</evidence>
<dbReference type="Pfam" id="PF00902">
    <property type="entry name" value="TatC"/>
    <property type="match status" value="1"/>
</dbReference>
<keyword evidence="2 5" id="KW-0812">Transmembrane</keyword>
<dbReference type="InterPro" id="IPR002033">
    <property type="entry name" value="TatC"/>
</dbReference>
<feature type="transmembrane region" description="Helical" evidence="5">
    <location>
        <begin position="101"/>
        <end position="131"/>
    </location>
</feature>
<keyword evidence="4 5" id="KW-0472">Membrane</keyword>
<gene>
    <name evidence="6" type="primary">tatC</name>
</gene>
<comment type="subcellular location">
    <subcellularLocation>
        <location evidence="1">Membrane</location>
        <topology evidence="1">Multi-pass membrane protein</topology>
    </subcellularLocation>
</comment>
<dbReference type="AlphaFoldDB" id="A0A5A4ST20"/>